<dbReference type="PANTHER" id="PTHR43046:SF14">
    <property type="entry name" value="MUTT_NUDIX FAMILY PROTEIN"/>
    <property type="match status" value="1"/>
</dbReference>
<sequence length="141" mass="15926">MSFQGAKLALLLGDHVLAYLRDDVPDLAWAGMWDLPGGGREGEESPEACALRELEEEFGLRFGADRLEHGWALPSMSRPDRLGWFFLGRITRDEVEAIRFGDEGQFWKMMPVADFLDHPQGIPPLQERLRMALQESGWVAA</sequence>
<dbReference type="PRINTS" id="PR00502">
    <property type="entry name" value="NUDIXFAMILY"/>
</dbReference>
<dbReference type="Pfam" id="PF00293">
    <property type="entry name" value="NUDIX"/>
    <property type="match status" value="1"/>
</dbReference>
<dbReference type="Gene3D" id="3.90.79.10">
    <property type="entry name" value="Nucleoside Triphosphate Pyrophosphohydrolase"/>
    <property type="match status" value="1"/>
</dbReference>
<comment type="similarity">
    <text evidence="3">Belongs to the Nudix hydrolase family.</text>
</comment>
<dbReference type="InterPro" id="IPR020084">
    <property type="entry name" value="NUDIX_hydrolase_CS"/>
</dbReference>
<evidence type="ECO:0000256" key="3">
    <source>
        <dbReference type="RuleBase" id="RU003476"/>
    </source>
</evidence>
<keyword evidence="2 3" id="KW-0378">Hydrolase</keyword>
<evidence type="ECO:0000259" key="4">
    <source>
        <dbReference type="PROSITE" id="PS51462"/>
    </source>
</evidence>
<dbReference type="CDD" id="cd04682">
    <property type="entry name" value="NUDIX_Hydrolase"/>
    <property type="match status" value="1"/>
</dbReference>
<dbReference type="PROSITE" id="PS51462">
    <property type="entry name" value="NUDIX"/>
    <property type="match status" value="1"/>
</dbReference>
<dbReference type="EMBL" id="JAABNR010000002">
    <property type="protein sequence ID" value="NBZ86589.1"/>
    <property type="molecule type" value="Genomic_DNA"/>
</dbReference>
<evidence type="ECO:0000313" key="6">
    <source>
        <dbReference type="Proteomes" id="UP001193501"/>
    </source>
</evidence>
<dbReference type="AlphaFoldDB" id="A0AAE4Y7I1"/>
<dbReference type="PROSITE" id="PS00893">
    <property type="entry name" value="NUDIX_BOX"/>
    <property type="match status" value="1"/>
</dbReference>
<organism evidence="5 6">
    <name type="scientific">Stagnihabitans tardus</name>
    <dbReference type="NCBI Taxonomy" id="2699202"/>
    <lineage>
        <taxon>Bacteria</taxon>
        <taxon>Pseudomonadati</taxon>
        <taxon>Pseudomonadota</taxon>
        <taxon>Alphaproteobacteria</taxon>
        <taxon>Rhodobacterales</taxon>
        <taxon>Paracoccaceae</taxon>
        <taxon>Stagnihabitans</taxon>
    </lineage>
</organism>
<reference evidence="5" key="1">
    <citation type="submission" date="2020-01" db="EMBL/GenBank/DDBJ databases">
        <authorList>
            <person name="Chen W.-M."/>
        </authorList>
    </citation>
    <scope>NUCLEOTIDE SEQUENCE</scope>
    <source>
        <strain evidence="5">CYK-10</strain>
    </source>
</reference>
<dbReference type="SUPFAM" id="SSF55811">
    <property type="entry name" value="Nudix"/>
    <property type="match status" value="1"/>
</dbReference>
<dbReference type="InterPro" id="IPR020476">
    <property type="entry name" value="Nudix_hydrolase"/>
</dbReference>
<dbReference type="InterPro" id="IPR015797">
    <property type="entry name" value="NUDIX_hydrolase-like_dom_sf"/>
</dbReference>
<evidence type="ECO:0000256" key="1">
    <source>
        <dbReference type="ARBA" id="ARBA00001946"/>
    </source>
</evidence>
<dbReference type="PANTHER" id="PTHR43046">
    <property type="entry name" value="GDP-MANNOSE MANNOSYL HYDROLASE"/>
    <property type="match status" value="1"/>
</dbReference>
<name>A0AAE4Y7I1_9RHOB</name>
<dbReference type="GO" id="GO:0016787">
    <property type="term" value="F:hydrolase activity"/>
    <property type="evidence" value="ECO:0007669"/>
    <property type="project" value="UniProtKB-KW"/>
</dbReference>
<feature type="domain" description="Nudix hydrolase" evidence="4">
    <location>
        <begin position="1"/>
        <end position="133"/>
    </location>
</feature>
<comment type="cofactor">
    <cofactor evidence="1">
        <name>Mg(2+)</name>
        <dbReference type="ChEBI" id="CHEBI:18420"/>
    </cofactor>
</comment>
<evidence type="ECO:0000313" key="5">
    <source>
        <dbReference type="EMBL" id="NBZ86589.1"/>
    </source>
</evidence>
<gene>
    <name evidence="5" type="ORF">GV832_03275</name>
</gene>
<protein>
    <submittedName>
        <fullName evidence="5">NUDIX domain-containing protein</fullName>
    </submittedName>
</protein>
<proteinExistence type="inferred from homology"/>
<keyword evidence="6" id="KW-1185">Reference proteome</keyword>
<dbReference type="Proteomes" id="UP001193501">
    <property type="component" value="Unassembled WGS sequence"/>
</dbReference>
<accession>A0AAE4Y7I1</accession>
<dbReference type="InterPro" id="IPR000086">
    <property type="entry name" value="NUDIX_hydrolase_dom"/>
</dbReference>
<dbReference type="RefSeq" id="WP_168773389.1">
    <property type="nucleotide sequence ID" value="NZ_JAABNR010000002.1"/>
</dbReference>
<evidence type="ECO:0000256" key="2">
    <source>
        <dbReference type="ARBA" id="ARBA00022801"/>
    </source>
</evidence>
<comment type="caution">
    <text evidence="5">The sequence shown here is derived from an EMBL/GenBank/DDBJ whole genome shotgun (WGS) entry which is preliminary data.</text>
</comment>